<dbReference type="Proteomes" id="UP001163835">
    <property type="component" value="Unassembled WGS sequence"/>
</dbReference>
<organism evidence="1 2">
    <name type="scientific">Lentinula aff. lateritia</name>
    <dbReference type="NCBI Taxonomy" id="2804960"/>
    <lineage>
        <taxon>Eukaryota</taxon>
        <taxon>Fungi</taxon>
        <taxon>Dikarya</taxon>
        <taxon>Basidiomycota</taxon>
        <taxon>Agaricomycotina</taxon>
        <taxon>Agaricomycetes</taxon>
        <taxon>Agaricomycetidae</taxon>
        <taxon>Agaricales</taxon>
        <taxon>Marasmiineae</taxon>
        <taxon>Omphalotaceae</taxon>
        <taxon>Lentinula</taxon>
    </lineage>
</organism>
<proteinExistence type="predicted"/>
<protein>
    <submittedName>
        <fullName evidence="1">Di-copper centre-containing protein</fullName>
    </submittedName>
</protein>
<dbReference type="EMBL" id="MU795200">
    <property type="protein sequence ID" value="KAJ3808755.1"/>
    <property type="molecule type" value="Genomic_DNA"/>
</dbReference>
<name>A0ACC1TW98_9AGAR</name>
<keyword evidence="2" id="KW-1185">Reference proteome</keyword>
<sequence>MSDIPYFIHGRPGSVYPRLEVRELAKINEQWTLFNLSLQRIQQAEYKPVAAKFISLGGIHGLPFQRWSGDPKGAPGPLSSEYGGYCNHASILFPTWHRPYVLALEQSIGEAALVIAEEVTGGLSDPVKKIWITAAQQLRWPYWDWTDPSTGKEGLPVLLRPQAVILELPNKTQKRLEHNPLAAYQFENPRPDGFQNMENTKDDGWSPFQVGQTAYFRDWTSTYRWPTNSLHPEEQYANIDDLLTDDDKDNQYGWKSLRSNVAHLFTFPLAAGKDEDPFIWDEFSNTTFQSYKTKIARGIKDYKAGESVNNNDSSSYTELYLHISGSVEHPHNSVHLLLGGLGHMSNNDYAGFDPIFYLHHANIDRILALWEYIYPKYWMGEGYRDKEGKLIKFVQPDGNWSEKPDATIDESSELEPYRNDNNIYWTSNDAHGLQADEGVKKWYTYTLAYDQVYIDVSKPIQEADRPTYLKALQNYFGLDVLASRFKYGINHPIIPLLRGSGKPPYRFEEVTDYRHFIIVADILEHAYTGSYRLEILYNNTNIGVVTSLARGLDTLCASCQGRREIKNRIRGTIAIHQHVVNQIYSLVEQSDQPNQEDVFKEVFKLAFSAQLVGPTGTVLATASNDVDPTEGNALPEEKRPNITIHSTSAATHEEQGYCLFFDDKEYGRILEGKWIAIPPEQRV</sequence>
<accession>A0ACC1TW98</accession>
<reference evidence="1" key="1">
    <citation type="submission" date="2022-09" db="EMBL/GenBank/DDBJ databases">
        <title>A Global Phylogenomic Analysis of the Shiitake Genus Lentinula.</title>
        <authorList>
            <consortium name="DOE Joint Genome Institute"/>
            <person name="Sierra-Patev S."/>
            <person name="Min B."/>
            <person name="Naranjo-Ortiz M."/>
            <person name="Looney B."/>
            <person name="Konkel Z."/>
            <person name="Slot J.C."/>
            <person name="Sakamoto Y."/>
            <person name="Steenwyk J.L."/>
            <person name="Rokas A."/>
            <person name="Carro J."/>
            <person name="Camarero S."/>
            <person name="Ferreira P."/>
            <person name="Molpeceres G."/>
            <person name="Ruiz-Duenas F.J."/>
            <person name="Serrano A."/>
            <person name="Henrissat B."/>
            <person name="Drula E."/>
            <person name="Hughes K.W."/>
            <person name="Mata J.L."/>
            <person name="Ishikawa N.K."/>
            <person name="Vargas-Isla R."/>
            <person name="Ushijima S."/>
            <person name="Smith C.A."/>
            <person name="Ahrendt S."/>
            <person name="Andreopoulos W."/>
            <person name="He G."/>
            <person name="Labutti K."/>
            <person name="Lipzen A."/>
            <person name="Ng V."/>
            <person name="Riley R."/>
            <person name="Sandor L."/>
            <person name="Barry K."/>
            <person name="Martinez A.T."/>
            <person name="Xiao Y."/>
            <person name="Gibbons J.G."/>
            <person name="Terashima K."/>
            <person name="Grigoriev I.V."/>
            <person name="Hibbett D.S."/>
        </authorList>
    </citation>
    <scope>NUCLEOTIDE SEQUENCE</scope>
    <source>
        <strain evidence="1">TMI1499</strain>
    </source>
</reference>
<evidence type="ECO:0000313" key="2">
    <source>
        <dbReference type="Proteomes" id="UP001163835"/>
    </source>
</evidence>
<comment type="caution">
    <text evidence="1">The sequence shown here is derived from an EMBL/GenBank/DDBJ whole genome shotgun (WGS) entry which is preliminary data.</text>
</comment>
<evidence type="ECO:0000313" key="1">
    <source>
        <dbReference type="EMBL" id="KAJ3808755.1"/>
    </source>
</evidence>
<gene>
    <name evidence="1" type="ORF">F5876DRAFT_78419</name>
</gene>